<proteinExistence type="predicted"/>
<protein>
    <submittedName>
        <fullName evidence="4">DUF4232 domain-containing protein</fullName>
    </submittedName>
</protein>
<gene>
    <name evidence="4" type="ORF">O1G21_37405</name>
</gene>
<evidence type="ECO:0000259" key="3">
    <source>
        <dbReference type="Pfam" id="PF14016"/>
    </source>
</evidence>
<reference evidence="5" key="1">
    <citation type="submission" date="2022-12" db="EMBL/GenBank/DDBJ databases">
        <authorList>
            <person name="Mo P."/>
        </authorList>
    </citation>
    <scope>NUCLEOTIDE SEQUENCE [LARGE SCALE GENOMIC DNA]</scope>
    <source>
        <strain evidence="5">HUAS 3-15</strain>
    </source>
</reference>
<evidence type="ECO:0000313" key="4">
    <source>
        <dbReference type="EMBL" id="WBP90992.1"/>
    </source>
</evidence>
<feature type="domain" description="DUF4232" evidence="3">
    <location>
        <begin position="79"/>
        <end position="180"/>
    </location>
</feature>
<dbReference type="RefSeq" id="WP_270150114.1">
    <property type="nucleotide sequence ID" value="NZ_CP115450.1"/>
</dbReference>
<feature type="compositionally biased region" description="Low complexity" evidence="1">
    <location>
        <begin position="37"/>
        <end position="49"/>
    </location>
</feature>
<dbReference type="Pfam" id="PF14016">
    <property type="entry name" value="DUF4232"/>
    <property type="match status" value="1"/>
</dbReference>
<dbReference type="PROSITE" id="PS51257">
    <property type="entry name" value="PROKAR_LIPOPROTEIN"/>
    <property type="match status" value="1"/>
</dbReference>
<name>A0ABY7QE16_9ACTN</name>
<feature type="signal peptide" evidence="2">
    <location>
        <begin position="1"/>
        <end position="24"/>
    </location>
</feature>
<keyword evidence="5" id="KW-1185">Reference proteome</keyword>
<dbReference type="Proteomes" id="UP001212821">
    <property type="component" value="Chromosome"/>
</dbReference>
<sequence length="222" mass="21987">MSVRRRRPLLACVVLVAGAGLALSACGPDDTDPPAGPVASAATSAATPPSGGPAAGVPSHPAPRTSSGAGTGAPAARPCDIRNLSIRAAARAGAPSQWVIEVHNTGASACSLSSSPGVDLGDSAARDRSADIKPVLASGTERFAVQAGRTAYAVIDLDPSGATTGTAPGINELNVLADQDGMPLANTRNFPLTGGARVLNPRMGLYRASVAEAVASMADMGR</sequence>
<dbReference type="EMBL" id="CP115450">
    <property type="protein sequence ID" value="WBP90992.1"/>
    <property type="molecule type" value="Genomic_DNA"/>
</dbReference>
<feature type="compositionally biased region" description="Low complexity" evidence="1">
    <location>
        <begin position="55"/>
        <end position="76"/>
    </location>
</feature>
<evidence type="ECO:0000256" key="2">
    <source>
        <dbReference type="SAM" id="SignalP"/>
    </source>
</evidence>
<keyword evidence="2" id="KW-0732">Signal</keyword>
<evidence type="ECO:0000256" key="1">
    <source>
        <dbReference type="SAM" id="MobiDB-lite"/>
    </source>
</evidence>
<evidence type="ECO:0000313" key="5">
    <source>
        <dbReference type="Proteomes" id="UP001212821"/>
    </source>
</evidence>
<dbReference type="InterPro" id="IPR025326">
    <property type="entry name" value="DUF4232"/>
</dbReference>
<feature type="region of interest" description="Disordered" evidence="1">
    <location>
        <begin position="33"/>
        <end position="76"/>
    </location>
</feature>
<organism evidence="4 5">
    <name type="scientific">Kitasatospora cathayae</name>
    <dbReference type="NCBI Taxonomy" id="3004092"/>
    <lineage>
        <taxon>Bacteria</taxon>
        <taxon>Bacillati</taxon>
        <taxon>Actinomycetota</taxon>
        <taxon>Actinomycetes</taxon>
        <taxon>Kitasatosporales</taxon>
        <taxon>Streptomycetaceae</taxon>
        <taxon>Kitasatospora</taxon>
    </lineage>
</organism>
<feature type="chain" id="PRO_5047470143" evidence="2">
    <location>
        <begin position="25"/>
        <end position="222"/>
    </location>
</feature>
<accession>A0ABY7QE16</accession>